<keyword evidence="3" id="KW-1133">Transmembrane helix</keyword>
<dbReference type="Pfam" id="PF13000">
    <property type="entry name" value="Acatn"/>
    <property type="match status" value="3"/>
</dbReference>
<evidence type="ECO:0000256" key="4">
    <source>
        <dbReference type="ARBA" id="ARBA00023136"/>
    </source>
</evidence>
<evidence type="ECO:0000256" key="3">
    <source>
        <dbReference type="ARBA" id="ARBA00022989"/>
    </source>
</evidence>
<evidence type="ECO:0000256" key="1">
    <source>
        <dbReference type="ARBA" id="ARBA00004141"/>
    </source>
</evidence>
<dbReference type="GO" id="GO:0008521">
    <property type="term" value="F:acetyl-CoA transmembrane transporter activity"/>
    <property type="evidence" value="ECO:0007669"/>
    <property type="project" value="InterPro"/>
</dbReference>
<proteinExistence type="predicted"/>
<comment type="caution">
    <text evidence="5">The sequence shown here is derived from an EMBL/GenBank/DDBJ whole genome shotgun (WGS) entry which is preliminary data.</text>
</comment>
<reference evidence="5" key="2">
    <citation type="journal article" date="2019" name="Gigascience">
        <title>High-quality Schistosoma haematobium genome achieved by single-molecule and long-range sequencing.</title>
        <authorList>
            <person name="Stroehlein A.J."/>
            <person name="Korhonen P.K."/>
            <person name="Chong T.M."/>
            <person name="Lim Y.L."/>
            <person name="Chan K.G."/>
            <person name="Webster B."/>
            <person name="Rollinson D."/>
            <person name="Brindley P.J."/>
            <person name="Gasser R.B."/>
            <person name="Young N.D."/>
        </authorList>
    </citation>
    <scope>NUCLEOTIDE SEQUENCE</scope>
</reference>
<dbReference type="SUPFAM" id="SSF103473">
    <property type="entry name" value="MFS general substrate transporter"/>
    <property type="match status" value="1"/>
</dbReference>
<accession>A0A6A5DLH3</accession>
<dbReference type="PANTHER" id="PTHR12778">
    <property type="entry name" value="SOLUTE CARRIER FAMILY 33 ACETYL-COA TRANSPORTER -RELATED"/>
    <property type="match status" value="1"/>
</dbReference>
<sequence length="781" mass="88754">MTMLCQKKPGRKRIRPSDDISGICILMILYILQGIPIGLAASIPFMLQSSYYTGSYQAQATFSLVIWPFSFKLAWAPIIDSIYSTHIGRRKTWLIPTQYAIGIELIILANYINSWLGRDPNNPWSPLGTHHPVDIIRLTVAFFGLTFLAATQDIAVDGWAISILSKKNLGWASTCNVVGQTIGYVTAFILFLCLESPNISNSYLRWTPIEGKGLITFSGFLYFWGITFMVTNTFLVLFKHENESKLDTEFRNCLNNLFNKIFKRKTLNESHCLNHHCKHGNNNNNNNSNLIPNVDIIQESKNSNSLYCEYNHEEIDNNIDHSKLSLKSINLYPIKNQYLQENHLINDTINLELICKTNSISNNVTNYPIDCMKTKSNNVNEYLIDCHHNNDTIEMNQQNYNNKNISNHKNKKELCLSLVDTYRIMFGVIRLKPVWQFLILLTTVKVCLAAPETIFSLKLIEHGFPKERLALFGVLLMPIQAILPLLITRWTNGPRPLGVFIIAFLPRLLVTSLTIPIVYYTPYFRIIQPNQTQIQFIQLNRSDLNNITDTTNSTENYTANTVKDMTYSFTWLFYILLLSKLFVYSIISSIMMVVQVAFHAKISDPAVGGTYMTLLNTVSNIAGSLPSTAFLSLIEPLTKRACILKEFNQTIIQGINSNNSLLNNTTNNDNYNNSYTFFDKDKLVQQYNATCKLPHGIKACETLHGTCVTQLDGFYIEVGLSVLFGLIVYPFFLYPMASRLDNLPSSAYSFRLTGTGCCPRRTRGKIPINENETECSQLSTL</sequence>
<dbReference type="GO" id="GO:0016020">
    <property type="term" value="C:membrane"/>
    <property type="evidence" value="ECO:0007669"/>
    <property type="project" value="UniProtKB-SubCell"/>
</dbReference>
<dbReference type="PANTHER" id="PTHR12778:SF9">
    <property type="entry name" value="ACETYL-COENZYME A TRANSPORTER 1"/>
    <property type="match status" value="1"/>
</dbReference>
<gene>
    <name evidence="5" type="ORF">MS3_00004276</name>
</gene>
<dbReference type="RefSeq" id="XP_035589040.1">
    <property type="nucleotide sequence ID" value="XM_035734195.2"/>
</dbReference>
<dbReference type="InterPro" id="IPR024371">
    <property type="entry name" value="AcetylCoA_trans_1-like"/>
</dbReference>
<dbReference type="EMBL" id="AMPZ03000001">
    <property type="protein sequence ID" value="KAH9594155.1"/>
    <property type="molecule type" value="Genomic_DNA"/>
</dbReference>
<keyword evidence="2" id="KW-0812">Transmembrane</keyword>
<comment type="subcellular location">
    <subcellularLocation>
        <location evidence="1">Membrane</location>
        <topology evidence="1">Multi-pass membrane protein</topology>
    </subcellularLocation>
</comment>
<keyword evidence="4" id="KW-0472">Membrane</keyword>
<evidence type="ECO:0000256" key="2">
    <source>
        <dbReference type="ARBA" id="ARBA00022692"/>
    </source>
</evidence>
<dbReference type="CTD" id="24590502"/>
<organism evidence="5 6">
    <name type="scientific">Schistosoma haematobium</name>
    <name type="common">Blood fluke</name>
    <dbReference type="NCBI Taxonomy" id="6185"/>
    <lineage>
        <taxon>Eukaryota</taxon>
        <taxon>Metazoa</taxon>
        <taxon>Spiralia</taxon>
        <taxon>Lophotrochozoa</taxon>
        <taxon>Platyhelminthes</taxon>
        <taxon>Trematoda</taxon>
        <taxon>Digenea</taxon>
        <taxon>Strigeidida</taxon>
        <taxon>Schistosomatoidea</taxon>
        <taxon>Schistosomatidae</taxon>
        <taxon>Schistosoma</taxon>
    </lineage>
</organism>
<reference evidence="5" key="4">
    <citation type="journal article" date="2022" name="PLoS Pathog.">
        <title>Chromosome-level genome of Schistosoma haematobium underpins genome-wide explorations of molecular variation.</title>
        <authorList>
            <person name="Stroehlein A.J."/>
            <person name="Korhonen P.K."/>
            <person name="Lee V.V."/>
            <person name="Ralph S.A."/>
            <person name="Mentink-Kane M."/>
            <person name="You H."/>
            <person name="McManus D.P."/>
            <person name="Tchuente L.T."/>
            <person name="Stothard J.R."/>
            <person name="Kaur P."/>
            <person name="Dudchenko O."/>
            <person name="Aiden E.L."/>
            <person name="Yang B."/>
            <person name="Yang H."/>
            <person name="Emery A.M."/>
            <person name="Webster B.L."/>
            <person name="Brindley P.J."/>
            <person name="Rollinson D."/>
            <person name="Chang B.C.H."/>
            <person name="Gasser R.B."/>
            <person name="Young N.D."/>
        </authorList>
    </citation>
    <scope>NUCLEOTIDE SEQUENCE</scope>
</reference>
<dbReference type="AlphaFoldDB" id="A0A6A5DLH3"/>
<evidence type="ECO:0000313" key="6">
    <source>
        <dbReference type="Proteomes" id="UP000471633"/>
    </source>
</evidence>
<dbReference type="GeneID" id="24590502"/>
<dbReference type="InterPro" id="IPR004752">
    <property type="entry name" value="AmpG_permease/AT-1"/>
</dbReference>
<name>A0A6A5DLH3_SCHHA</name>
<dbReference type="Proteomes" id="UP000471633">
    <property type="component" value="Unassembled WGS sequence"/>
</dbReference>
<reference evidence="5" key="3">
    <citation type="submission" date="2021-06" db="EMBL/GenBank/DDBJ databases">
        <title>Chromosome-level genome assembly for S. haematobium.</title>
        <authorList>
            <person name="Stroehlein A.J."/>
        </authorList>
    </citation>
    <scope>NUCLEOTIDE SEQUENCE</scope>
</reference>
<protein>
    <submittedName>
        <fullName evidence="5">Uncharacterized protein</fullName>
    </submittedName>
</protein>
<dbReference type="KEGG" id="shx:MS3_00004276"/>
<keyword evidence="6" id="KW-1185">Reference proteome</keyword>
<dbReference type="InterPro" id="IPR036259">
    <property type="entry name" value="MFS_trans_sf"/>
</dbReference>
<dbReference type="GO" id="GO:0035348">
    <property type="term" value="P:acetyl-CoA transmembrane transport"/>
    <property type="evidence" value="ECO:0007669"/>
    <property type="project" value="InterPro"/>
</dbReference>
<reference evidence="5" key="1">
    <citation type="journal article" date="2012" name="Nat. Genet.">
        <title>Whole-genome sequence of Schistosoma haematobium.</title>
        <authorList>
            <person name="Young N.D."/>
            <person name="Jex A.R."/>
            <person name="Li B."/>
            <person name="Liu S."/>
            <person name="Yang L."/>
            <person name="Xiong Z."/>
            <person name="Li Y."/>
            <person name="Cantacessi C."/>
            <person name="Hall R.S."/>
            <person name="Xu X."/>
            <person name="Chen F."/>
            <person name="Wu X."/>
            <person name="Zerlotini A."/>
            <person name="Oliveira G."/>
            <person name="Hofmann A."/>
            <person name="Zhang G."/>
            <person name="Fang X."/>
            <person name="Kang Y."/>
            <person name="Campbell B.E."/>
            <person name="Loukas A."/>
            <person name="Ranganathan S."/>
            <person name="Rollinson D."/>
            <person name="Rinaldi G."/>
            <person name="Brindley P.J."/>
            <person name="Yang H."/>
            <person name="Wang J."/>
            <person name="Wang J."/>
            <person name="Gasser R.B."/>
        </authorList>
    </citation>
    <scope>NUCLEOTIDE SEQUENCE</scope>
</reference>
<evidence type="ECO:0000313" key="5">
    <source>
        <dbReference type="EMBL" id="KAH9594155.1"/>
    </source>
</evidence>